<name>A0ABV7FXV7_9PROT</name>
<organism evidence="2 3">
    <name type="scientific">Teichococcus globiformis</name>
    <dbReference type="NCBI Taxonomy" id="2307229"/>
    <lineage>
        <taxon>Bacteria</taxon>
        <taxon>Pseudomonadati</taxon>
        <taxon>Pseudomonadota</taxon>
        <taxon>Alphaproteobacteria</taxon>
        <taxon>Acetobacterales</taxon>
        <taxon>Roseomonadaceae</taxon>
        <taxon>Roseomonas</taxon>
    </lineage>
</organism>
<feature type="compositionally biased region" description="Acidic residues" evidence="1">
    <location>
        <begin position="34"/>
        <end position="51"/>
    </location>
</feature>
<evidence type="ECO:0000256" key="1">
    <source>
        <dbReference type="SAM" id="MobiDB-lite"/>
    </source>
</evidence>
<sequence length="137" mass="14798">MSDTPDDEDGGEVDLGISLETVATVVDHIRAIQDGDEPDEFDTDDESEEIEEEDLDAETLAAFIEELNEDEQAALVALAWIGRGDHEPEEWAEALRLAKERSAAGGTADYLLGLDMAGDLLAEGLGAFGFSVEDIER</sequence>
<accession>A0ABV7FXV7</accession>
<gene>
    <name evidence="2" type="ORF">ACFOD4_08055</name>
</gene>
<dbReference type="InterPro" id="IPR022254">
    <property type="entry name" value="DUF3775"/>
</dbReference>
<evidence type="ECO:0000313" key="2">
    <source>
        <dbReference type="EMBL" id="MFC3125010.1"/>
    </source>
</evidence>
<feature type="region of interest" description="Disordered" evidence="1">
    <location>
        <begin position="32"/>
        <end position="51"/>
    </location>
</feature>
<comment type="caution">
    <text evidence="2">The sequence shown here is derived from an EMBL/GenBank/DDBJ whole genome shotgun (WGS) entry which is preliminary data.</text>
</comment>
<dbReference type="EMBL" id="JBHRTN010000008">
    <property type="protein sequence ID" value="MFC3125010.1"/>
    <property type="molecule type" value="Genomic_DNA"/>
</dbReference>
<evidence type="ECO:0000313" key="3">
    <source>
        <dbReference type="Proteomes" id="UP001595593"/>
    </source>
</evidence>
<keyword evidence="3" id="KW-1185">Reference proteome</keyword>
<dbReference type="RefSeq" id="WP_379595432.1">
    <property type="nucleotide sequence ID" value="NZ_JBHRTN010000008.1"/>
</dbReference>
<proteinExistence type="predicted"/>
<dbReference type="Pfam" id="PF12616">
    <property type="entry name" value="DUF3775"/>
    <property type="match status" value="1"/>
</dbReference>
<reference evidence="3" key="1">
    <citation type="journal article" date="2019" name="Int. J. Syst. Evol. Microbiol.">
        <title>The Global Catalogue of Microorganisms (GCM) 10K type strain sequencing project: providing services to taxonomists for standard genome sequencing and annotation.</title>
        <authorList>
            <consortium name="The Broad Institute Genomics Platform"/>
            <consortium name="The Broad Institute Genome Sequencing Center for Infectious Disease"/>
            <person name="Wu L."/>
            <person name="Ma J."/>
        </authorList>
    </citation>
    <scope>NUCLEOTIDE SEQUENCE [LARGE SCALE GENOMIC DNA]</scope>
    <source>
        <strain evidence="3">KCTC 52094</strain>
    </source>
</reference>
<dbReference type="Proteomes" id="UP001595593">
    <property type="component" value="Unassembled WGS sequence"/>
</dbReference>
<protein>
    <submittedName>
        <fullName evidence="2">DUF3775 domain-containing protein</fullName>
    </submittedName>
</protein>